<dbReference type="InterPro" id="IPR008978">
    <property type="entry name" value="HSP20-like_chaperone"/>
</dbReference>
<dbReference type="InterPro" id="IPR002068">
    <property type="entry name" value="A-crystallin/Hsp20_dom"/>
</dbReference>
<proteinExistence type="inferred from homology"/>
<dbReference type="AlphaFoldDB" id="A0A1G7TY22"/>
<sequence length="143" mass="16509">MTALIKSHRVPSWKSMMENFWSPDRFFDKTSSGGEFLPAVNIRETKNHYKLDVAVPGFKKNDFKIITEDGLLTISAETNKEEKEEIDSYTRKEFSFASFRRTFKLPDNVEEDGVNANYHNGLLEIELKKSGRNQAAKKEIKVD</sequence>
<dbReference type="InterPro" id="IPR031107">
    <property type="entry name" value="Small_HSP"/>
</dbReference>
<dbReference type="CDD" id="cd06464">
    <property type="entry name" value="ACD_sHsps-like"/>
    <property type="match status" value="1"/>
</dbReference>
<dbReference type="Pfam" id="PF00011">
    <property type="entry name" value="HSP20"/>
    <property type="match status" value="1"/>
</dbReference>
<dbReference type="Gene3D" id="2.60.40.790">
    <property type="match status" value="1"/>
</dbReference>
<evidence type="ECO:0000256" key="1">
    <source>
        <dbReference type="PROSITE-ProRule" id="PRU00285"/>
    </source>
</evidence>
<comment type="similarity">
    <text evidence="1 2">Belongs to the small heat shock protein (HSP20) family.</text>
</comment>
<accession>A0A1G7TY22</accession>
<organism evidence="4 5">
    <name type="scientific">Mucilaginibacter gossypii</name>
    <dbReference type="NCBI Taxonomy" id="551996"/>
    <lineage>
        <taxon>Bacteria</taxon>
        <taxon>Pseudomonadati</taxon>
        <taxon>Bacteroidota</taxon>
        <taxon>Sphingobacteriia</taxon>
        <taxon>Sphingobacteriales</taxon>
        <taxon>Sphingobacteriaceae</taxon>
        <taxon>Mucilaginibacter</taxon>
    </lineage>
</organism>
<gene>
    <name evidence="4" type="ORF">SAMN05192573_103304</name>
</gene>
<name>A0A1G7TY22_9SPHI</name>
<evidence type="ECO:0000256" key="2">
    <source>
        <dbReference type="RuleBase" id="RU003616"/>
    </source>
</evidence>
<dbReference type="PANTHER" id="PTHR11527">
    <property type="entry name" value="HEAT-SHOCK PROTEIN 20 FAMILY MEMBER"/>
    <property type="match status" value="1"/>
</dbReference>
<dbReference type="PROSITE" id="PS01031">
    <property type="entry name" value="SHSP"/>
    <property type="match status" value="1"/>
</dbReference>
<evidence type="ECO:0000313" key="4">
    <source>
        <dbReference type="EMBL" id="SDG40163.1"/>
    </source>
</evidence>
<dbReference type="RefSeq" id="WP_091164181.1">
    <property type="nucleotide sequence ID" value="NZ_FNCG01000003.1"/>
</dbReference>
<dbReference type="SUPFAM" id="SSF49764">
    <property type="entry name" value="HSP20-like chaperones"/>
    <property type="match status" value="1"/>
</dbReference>
<dbReference type="EMBL" id="FNCG01000003">
    <property type="protein sequence ID" value="SDG40163.1"/>
    <property type="molecule type" value="Genomic_DNA"/>
</dbReference>
<keyword evidence="5" id="KW-1185">Reference proteome</keyword>
<dbReference type="STRING" id="551996.SAMN05192573_103304"/>
<keyword evidence="4" id="KW-0346">Stress response</keyword>
<dbReference type="Proteomes" id="UP000199705">
    <property type="component" value="Unassembled WGS sequence"/>
</dbReference>
<evidence type="ECO:0000259" key="3">
    <source>
        <dbReference type="PROSITE" id="PS01031"/>
    </source>
</evidence>
<evidence type="ECO:0000313" key="5">
    <source>
        <dbReference type="Proteomes" id="UP000199705"/>
    </source>
</evidence>
<feature type="domain" description="SHSP" evidence="3">
    <location>
        <begin position="31"/>
        <end position="143"/>
    </location>
</feature>
<reference evidence="5" key="1">
    <citation type="submission" date="2016-10" db="EMBL/GenBank/DDBJ databases">
        <authorList>
            <person name="Varghese N."/>
            <person name="Submissions S."/>
        </authorList>
    </citation>
    <scope>NUCLEOTIDE SEQUENCE [LARGE SCALE GENOMIC DNA]</scope>
    <source>
        <strain evidence="5">Gh-67</strain>
    </source>
</reference>
<protein>
    <submittedName>
        <fullName evidence="4">Heat shock protein Hsp20</fullName>
    </submittedName>
</protein>